<dbReference type="Pfam" id="PF05685">
    <property type="entry name" value="Uma2"/>
    <property type="match status" value="1"/>
</dbReference>
<dbReference type="InterPro" id="IPR011335">
    <property type="entry name" value="Restrct_endonuc-II-like"/>
</dbReference>
<keyword evidence="3" id="KW-1185">Reference proteome</keyword>
<dbReference type="KEGG" id="smam:Mal15_06870"/>
<gene>
    <name evidence="2" type="ORF">Mal15_06870</name>
</gene>
<dbReference type="Proteomes" id="UP000321353">
    <property type="component" value="Chromosome"/>
</dbReference>
<evidence type="ECO:0000313" key="2">
    <source>
        <dbReference type="EMBL" id="QEF96659.1"/>
    </source>
</evidence>
<name>A0A5B9M7G3_9BACT</name>
<dbReference type="InterPro" id="IPR008538">
    <property type="entry name" value="Uma2"/>
</dbReference>
<dbReference type="InterPro" id="IPR012296">
    <property type="entry name" value="Nuclease_put_TT1808"/>
</dbReference>
<feature type="domain" description="Putative restriction endonuclease" evidence="1">
    <location>
        <begin position="22"/>
        <end position="105"/>
    </location>
</feature>
<dbReference type="SUPFAM" id="SSF52980">
    <property type="entry name" value="Restriction endonuclease-like"/>
    <property type="match status" value="1"/>
</dbReference>
<evidence type="ECO:0000313" key="3">
    <source>
        <dbReference type="Proteomes" id="UP000321353"/>
    </source>
</evidence>
<dbReference type="CDD" id="cd06260">
    <property type="entry name" value="DUF820-like"/>
    <property type="match status" value="1"/>
</dbReference>
<organism evidence="2 3">
    <name type="scientific">Stieleria maiorica</name>
    <dbReference type="NCBI Taxonomy" id="2795974"/>
    <lineage>
        <taxon>Bacteria</taxon>
        <taxon>Pseudomonadati</taxon>
        <taxon>Planctomycetota</taxon>
        <taxon>Planctomycetia</taxon>
        <taxon>Pirellulales</taxon>
        <taxon>Pirellulaceae</taxon>
        <taxon>Stieleria</taxon>
    </lineage>
</organism>
<evidence type="ECO:0000259" key="1">
    <source>
        <dbReference type="Pfam" id="PF05685"/>
    </source>
</evidence>
<dbReference type="PANTHER" id="PTHR36558">
    <property type="entry name" value="GLR1098 PROTEIN"/>
    <property type="match status" value="1"/>
</dbReference>
<proteinExistence type="predicted"/>
<dbReference type="EMBL" id="CP036264">
    <property type="protein sequence ID" value="QEF96659.1"/>
    <property type="molecule type" value="Genomic_DNA"/>
</dbReference>
<dbReference type="PANTHER" id="PTHR36558:SF1">
    <property type="entry name" value="RESTRICTION ENDONUCLEASE DOMAIN-CONTAINING PROTEIN-RELATED"/>
    <property type="match status" value="1"/>
</dbReference>
<dbReference type="AlphaFoldDB" id="A0A5B9M7G3"/>
<dbReference type="Gene3D" id="3.90.1570.10">
    <property type="entry name" value="tt1808, chain A"/>
    <property type="match status" value="1"/>
</dbReference>
<reference evidence="2 3" key="1">
    <citation type="submission" date="2019-02" db="EMBL/GenBank/DDBJ databases">
        <title>Planctomycetal bacteria perform biofilm scaping via a novel small molecule.</title>
        <authorList>
            <person name="Jeske O."/>
            <person name="Boedeker C."/>
            <person name="Wiegand S."/>
            <person name="Breitling P."/>
            <person name="Kallscheuer N."/>
            <person name="Jogler M."/>
            <person name="Rohde M."/>
            <person name="Petersen J."/>
            <person name="Medema M.H."/>
            <person name="Surup F."/>
            <person name="Jogler C."/>
        </authorList>
    </citation>
    <scope>NUCLEOTIDE SEQUENCE [LARGE SCALE GENOMIC DNA]</scope>
    <source>
        <strain evidence="2 3">Mal15</strain>
    </source>
</reference>
<sequence>MGSSQRSVGSLCHPWADPFRDDVMVACALNPLDETFQDSPVIIIEVLSESTRRTDEAEKREAYLAIETFEAYVLMEQTVKSAVVYTRGDSGFVRREYGAGQAARLPIENLTLDLDRAYEGVG</sequence>
<accession>A0A5B9M7G3</accession>
<protein>
    <recommendedName>
        <fullName evidence="1">Putative restriction endonuclease domain-containing protein</fullName>
    </recommendedName>
</protein>
<dbReference type="RefSeq" id="WP_147866449.1">
    <property type="nucleotide sequence ID" value="NZ_CP036264.1"/>
</dbReference>